<feature type="transmembrane region" description="Helical" evidence="9">
    <location>
        <begin position="433"/>
        <end position="458"/>
    </location>
</feature>
<feature type="transmembrane region" description="Helical" evidence="9">
    <location>
        <begin position="391"/>
        <end position="413"/>
    </location>
</feature>
<feature type="transmembrane region" description="Helical" evidence="9">
    <location>
        <begin position="503"/>
        <end position="520"/>
    </location>
</feature>
<dbReference type="GO" id="GO:0033179">
    <property type="term" value="C:proton-transporting V-type ATPase, V0 domain"/>
    <property type="evidence" value="ECO:0007669"/>
    <property type="project" value="InterPro"/>
</dbReference>
<dbReference type="GO" id="GO:0051117">
    <property type="term" value="F:ATPase binding"/>
    <property type="evidence" value="ECO:0007669"/>
    <property type="project" value="TreeGrafter"/>
</dbReference>
<organism evidence="10 11">
    <name type="scientific">Mordavella massiliensis</name>
    <dbReference type="NCBI Taxonomy" id="1871024"/>
    <lineage>
        <taxon>Bacteria</taxon>
        <taxon>Bacillati</taxon>
        <taxon>Bacillota</taxon>
        <taxon>Clostridia</taxon>
        <taxon>Eubacteriales</taxon>
        <taxon>Clostridiaceae</taxon>
        <taxon>Mordavella</taxon>
    </lineage>
</organism>
<feature type="transmembrane region" description="Helical" evidence="9">
    <location>
        <begin position="564"/>
        <end position="582"/>
    </location>
</feature>
<name>A0A939BBB9_9CLOT</name>
<comment type="subcellular location">
    <subcellularLocation>
        <location evidence="1">Membrane</location>
        <topology evidence="1">Multi-pass membrane protein</topology>
    </subcellularLocation>
</comment>
<evidence type="ECO:0000313" key="11">
    <source>
        <dbReference type="Proteomes" id="UP000713880"/>
    </source>
</evidence>
<feature type="coiled-coil region" evidence="8">
    <location>
        <begin position="88"/>
        <end position="115"/>
    </location>
</feature>
<comment type="similarity">
    <text evidence="2">Belongs to the V-ATPase 116 kDa subunit family.</text>
</comment>
<evidence type="ECO:0000256" key="8">
    <source>
        <dbReference type="SAM" id="Coils"/>
    </source>
</evidence>
<evidence type="ECO:0000256" key="2">
    <source>
        <dbReference type="ARBA" id="ARBA00009904"/>
    </source>
</evidence>
<reference evidence="10" key="2">
    <citation type="journal article" date="2021" name="Sci. Rep.">
        <title>The distribution of antibiotic resistance genes in chicken gut microbiota commensals.</title>
        <authorList>
            <person name="Juricova H."/>
            <person name="Matiasovicova J."/>
            <person name="Kubasova T."/>
            <person name="Cejkova D."/>
            <person name="Rychlik I."/>
        </authorList>
    </citation>
    <scope>NUCLEOTIDE SEQUENCE</scope>
    <source>
        <strain evidence="10">An420c</strain>
    </source>
</reference>
<dbReference type="GO" id="GO:0046961">
    <property type="term" value="F:proton-transporting ATPase activity, rotational mechanism"/>
    <property type="evidence" value="ECO:0007669"/>
    <property type="project" value="InterPro"/>
</dbReference>
<dbReference type="InterPro" id="IPR002490">
    <property type="entry name" value="V-ATPase_116kDa_su"/>
</dbReference>
<dbReference type="EMBL" id="JACJLV010000040">
    <property type="protein sequence ID" value="MBM6827528.1"/>
    <property type="molecule type" value="Genomic_DNA"/>
</dbReference>
<proteinExistence type="inferred from homology"/>
<evidence type="ECO:0000256" key="1">
    <source>
        <dbReference type="ARBA" id="ARBA00004141"/>
    </source>
</evidence>
<feature type="transmembrane region" description="Helical" evidence="9">
    <location>
        <begin position="594"/>
        <end position="617"/>
    </location>
</feature>
<feature type="transmembrane region" description="Helical" evidence="9">
    <location>
        <begin position="351"/>
        <end position="384"/>
    </location>
</feature>
<keyword evidence="6" id="KW-0406">Ion transport</keyword>
<reference evidence="10" key="1">
    <citation type="submission" date="2020-08" db="EMBL/GenBank/DDBJ databases">
        <authorList>
            <person name="Cejkova D."/>
            <person name="Kubasova T."/>
            <person name="Jahodarova E."/>
            <person name="Rychlik I."/>
        </authorList>
    </citation>
    <scope>NUCLEOTIDE SEQUENCE</scope>
    <source>
        <strain evidence="10">An420c</strain>
    </source>
</reference>
<keyword evidence="5 9" id="KW-1133">Transmembrane helix</keyword>
<keyword evidence="7 9" id="KW-0472">Membrane</keyword>
<evidence type="ECO:0000256" key="7">
    <source>
        <dbReference type="ARBA" id="ARBA00023136"/>
    </source>
</evidence>
<evidence type="ECO:0000256" key="6">
    <source>
        <dbReference type="ARBA" id="ARBA00023065"/>
    </source>
</evidence>
<evidence type="ECO:0000256" key="4">
    <source>
        <dbReference type="ARBA" id="ARBA00022692"/>
    </source>
</evidence>
<protein>
    <submittedName>
        <fullName evidence="10">ATPase</fullName>
    </submittedName>
</protein>
<keyword evidence="4 9" id="KW-0812">Transmembrane</keyword>
<gene>
    <name evidence="10" type="ORF">H6A13_10555</name>
</gene>
<dbReference type="RefSeq" id="WP_204909530.1">
    <property type="nucleotide sequence ID" value="NZ_JACJLV010000040.1"/>
</dbReference>
<keyword evidence="11" id="KW-1185">Reference proteome</keyword>
<dbReference type="GO" id="GO:0007035">
    <property type="term" value="P:vacuolar acidification"/>
    <property type="evidence" value="ECO:0007669"/>
    <property type="project" value="TreeGrafter"/>
</dbReference>
<evidence type="ECO:0000256" key="9">
    <source>
        <dbReference type="SAM" id="Phobius"/>
    </source>
</evidence>
<feature type="transmembrane region" description="Helical" evidence="9">
    <location>
        <begin position="479"/>
        <end position="497"/>
    </location>
</feature>
<keyword evidence="8" id="KW-0175">Coiled coil</keyword>
<dbReference type="GO" id="GO:0016471">
    <property type="term" value="C:vacuolar proton-transporting V-type ATPase complex"/>
    <property type="evidence" value="ECO:0007669"/>
    <property type="project" value="TreeGrafter"/>
</dbReference>
<evidence type="ECO:0000256" key="3">
    <source>
        <dbReference type="ARBA" id="ARBA00022448"/>
    </source>
</evidence>
<comment type="caution">
    <text evidence="10">The sequence shown here is derived from an EMBL/GenBank/DDBJ whole genome shotgun (WGS) entry which is preliminary data.</text>
</comment>
<dbReference type="PANTHER" id="PTHR11629:SF63">
    <property type="entry name" value="V-TYPE PROTON ATPASE SUBUNIT A"/>
    <property type="match status" value="1"/>
</dbReference>
<accession>A0A939BBB9</accession>
<dbReference type="AlphaFoldDB" id="A0A939BBB9"/>
<evidence type="ECO:0000256" key="5">
    <source>
        <dbReference type="ARBA" id="ARBA00022989"/>
    </source>
</evidence>
<dbReference type="Proteomes" id="UP000713880">
    <property type="component" value="Unassembled WGS sequence"/>
</dbReference>
<evidence type="ECO:0000313" key="10">
    <source>
        <dbReference type="EMBL" id="MBM6827528.1"/>
    </source>
</evidence>
<dbReference type="Pfam" id="PF01496">
    <property type="entry name" value="V_ATPase_I"/>
    <property type="match status" value="1"/>
</dbReference>
<sequence>MIVKMKFLSISGPRSDIDRVCEVYLSRHEMQLENAIAELKTTENLLPFVEVNPYREPLNKAEEFMALLPDPVVEPDLTMDQDAMISMIRDLNHQYLELVERKERLKKHVDELTEKLNVLEPFRPLEVNLHDVMSYRYMRVRFGRINADYYRRLEKYLYEDLNAIFLEGVRNENYVYGCYFVANADAGKTDAIFHSLHFEKISLSREYIGTPAQACESLQQDIDHAADQIRGVEGMIEELLQSRAPQLKGAQRRLEELAGNFDVRKMAARMEDEEDKEDYYIICGWMGEEDVEAFLKETEKDDKVLVVVEEDREKYFGEPPTKLENPRFFKPFEMFVKMYGMPAHNEMDPTVFVAITYTFIFGAMFGDVGQGFCLFAIGGLLYLIKKINLAGIISIAGLFSMLFGFLFGSVFGFEDVIPALWLRPVSAMTSLPFIGQLNTVFVVAIAFGMALNLLAMLFQIINALRAHDTENAWFSNNGVAGFVFYGFLVLTVVLYMSGHKTPGNIMIAVFLGIPVLIFLFKEPLTNLVKHNHKKIEEGKVMFFVQGFFELFETMLSYFSNTLSYVRIGAFAVSHAAIMEVVLMLSGASEGDPNWLVVVLGNVIVCLLEGLIVGIQVLRLEYYEMFSRFYKGSGREFRPFNSHKKK</sequence>
<dbReference type="PANTHER" id="PTHR11629">
    <property type="entry name" value="VACUOLAR PROTON ATPASES"/>
    <property type="match status" value="1"/>
</dbReference>
<keyword evidence="3" id="KW-0813">Transport</keyword>